<keyword evidence="2" id="KW-0645">Protease</keyword>
<accession>A0A514DDT6</accession>
<evidence type="ECO:0000256" key="5">
    <source>
        <dbReference type="SAM" id="MobiDB-lite"/>
    </source>
</evidence>
<evidence type="ECO:0000256" key="4">
    <source>
        <dbReference type="ARBA" id="ARBA00022807"/>
    </source>
</evidence>
<feature type="compositionally biased region" description="Gly residues" evidence="5">
    <location>
        <begin position="635"/>
        <end position="644"/>
    </location>
</feature>
<evidence type="ECO:0000256" key="1">
    <source>
        <dbReference type="ARBA" id="ARBA00007074"/>
    </source>
</evidence>
<evidence type="ECO:0000256" key="3">
    <source>
        <dbReference type="ARBA" id="ARBA00022801"/>
    </source>
</evidence>
<sequence length="929" mass="99193">MTSAVNDLVSRVNIDPFSPPEMKTLVYSPDVQVFVEHNGRQYDISKDVVRVTVIRKENSASSVFVSVANKGGRYSGKVAPMDRITVFMKRFKWTQVLSGYVDKGPHSQLYQGVSMIKATCTLKRLMHTRWNPGLPGCEKFFGQMGAAQANAGDGQTLDSGFGSLLRQLLMEVGGWQPSNIHIQNFPVSFYNFLTSQVRANAGANQAAVEKFKHLLLGDDISSGAKSFANYSSSAGTPGPIGAGQAFYVGEIIAACDELGLGPLNLNLQTAQQLQEAAAQGAAGATSGLDPNQSAAWEGVAEAATNLQQSSSNSDGAILGIACALGESGLRNLPNPEIPESFQLPHDPYGGPYDHDSVGLFQQRNFAEWGTVQQRMNPRQSARMFFQHLAGIEGWRNMDPGQAIYRVQRGGSPSYYSSFIAQAKELVAAHRAASQAAATTITSNPITGAVSGVAGAAGINVGPSLAAAVGQATTSPDPAAARAQLGKPNPDSEGAVQTALQYMSTPYHWGGKTPAAGFDCSGLMTWAYKAIGIDIGHGTSGIRATVQQISPSQIQRGDIIIRGSGGGTHAQMYYEPGAILDTGGPEGRPGSLKPMAPLQPGDSVHHVCDNGGPDPSSPRLDPALVSNPLPTPGTGAATGLGGGAGGSHSEPIARNLFSYIFEPSQYASDIAPLWGMAGGHKDFIDSQPLMQMVQAFCRASMRNFQSAPNGDFIAYYPDYFGLDGKPAVMRLEDIELKDVHIDVSDDNLATHVYVAGQSTMLGQLDQVSQWLDTAGTATVEDEWLFQRIRKVSVGDYSATDGEDIMRKFGVRPYQVTQSLTGSYELEFLLACQIFMEKWAAQYETQVSFAFMPELFPGMRIQIGDHNLQVYVSEVVHDCDFEQGFRTTATIMAPSNPKARQQMADTRTDATNTEATRGGAGGPVLSGEELH</sequence>
<dbReference type="InterPro" id="IPR038765">
    <property type="entry name" value="Papain-like_cys_pep_sf"/>
</dbReference>
<evidence type="ECO:0000313" key="8">
    <source>
        <dbReference type="Proteomes" id="UP000316777"/>
    </source>
</evidence>
<dbReference type="EMBL" id="MK937592">
    <property type="protein sequence ID" value="QDH91757.1"/>
    <property type="molecule type" value="Genomic_DNA"/>
</dbReference>
<dbReference type="PANTHER" id="PTHR47053:SF1">
    <property type="entry name" value="MUREIN DD-ENDOPEPTIDASE MEPH-RELATED"/>
    <property type="match status" value="1"/>
</dbReference>
<dbReference type="InterPro" id="IPR051202">
    <property type="entry name" value="Peptidase_C40"/>
</dbReference>
<feature type="region of interest" description="Disordered" evidence="5">
    <location>
        <begin position="893"/>
        <end position="929"/>
    </location>
</feature>
<dbReference type="Gene3D" id="3.90.1720.10">
    <property type="entry name" value="endopeptidase domain like (from Nostoc punctiforme)"/>
    <property type="match status" value="1"/>
</dbReference>
<dbReference type="Pfam" id="PF00877">
    <property type="entry name" value="NLPC_P60"/>
    <property type="match status" value="1"/>
</dbReference>
<dbReference type="PANTHER" id="PTHR47053">
    <property type="entry name" value="MUREIN DD-ENDOPEPTIDASE MEPH-RELATED"/>
    <property type="match status" value="1"/>
</dbReference>
<dbReference type="PROSITE" id="PS51935">
    <property type="entry name" value="NLPC_P60"/>
    <property type="match status" value="1"/>
</dbReference>
<dbReference type="GO" id="GO:0006508">
    <property type="term" value="P:proteolysis"/>
    <property type="evidence" value="ECO:0007669"/>
    <property type="project" value="UniProtKB-KW"/>
</dbReference>
<reference evidence="7 8" key="1">
    <citation type="submission" date="2019-05" db="EMBL/GenBank/DDBJ databases">
        <authorList>
            <person name="Pope W.H."/>
            <person name="Garlena R.A."/>
            <person name="Russell D.A."/>
            <person name="Jacobs-Sera D."/>
            <person name="Hatfull G.F."/>
        </authorList>
    </citation>
    <scope>NUCLEOTIDE SEQUENCE [LARGE SCALE GENOMIC DNA]</scope>
</reference>
<dbReference type="GeneID" id="64767003"/>
<keyword evidence="4" id="KW-0788">Thiol protease</keyword>
<evidence type="ECO:0000313" key="7">
    <source>
        <dbReference type="EMBL" id="QDH91757.1"/>
    </source>
</evidence>
<dbReference type="InterPro" id="IPR000064">
    <property type="entry name" value="NLP_P60_dom"/>
</dbReference>
<dbReference type="RefSeq" id="YP_010059771.1">
    <property type="nucleotide sequence ID" value="NC_054727.1"/>
</dbReference>
<dbReference type="GO" id="GO:0008234">
    <property type="term" value="F:cysteine-type peptidase activity"/>
    <property type="evidence" value="ECO:0007669"/>
    <property type="project" value="UniProtKB-KW"/>
</dbReference>
<keyword evidence="3" id="KW-0378">Hydrolase</keyword>
<evidence type="ECO:0000256" key="2">
    <source>
        <dbReference type="ARBA" id="ARBA00022670"/>
    </source>
</evidence>
<organism evidence="7 8">
    <name type="scientific">Mycobacterium phage Phrappuccino</name>
    <dbReference type="NCBI Taxonomy" id="2591223"/>
    <lineage>
        <taxon>Viruses</taxon>
        <taxon>Duplodnaviria</taxon>
        <taxon>Heunggongvirae</taxon>
        <taxon>Uroviricota</taxon>
        <taxon>Caudoviricetes</taxon>
        <taxon>Phrappuccinovirus</taxon>
        <taxon>Phrappuccinovirus phrappuccino</taxon>
        <taxon>Phreappuccinovirus Phrappuccino</taxon>
    </lineage>
</organism>
<dbReference type="Proteomes" id="UP000316777">
    <property type="component" value="Segment"/>
</dbReference>
<feature type="compositionally biased region" description="Polar residues" evidence="5">
    <location>
        <begin position="901"/>
        <end position="913"/>
    </location>
</feature>
<feature type="domain" description="NlpC/P60" evidence="6">
    <location>
        <begin position="488"/>
        <end position="609"/>
    </location>
</feature>
<evidence type="ECO:0000259" key="6">
    <source>
        <dbReference type="PROSITE" id="PS51935"/>
    </source>
</evidence>
<comment type="similarity">
    <text evidence="1">Belongs to the peptidase C40 family.</text>
</comment>
<proteinExistence type="inferred from homology"/>
<dbReference type="KEGG" id="vg:64767003"/>
<keyword evidence="8" id="KW-1185">Reference proteome</keyword>
<dbReference type="GO" id="GO:0001897">
    <property type="term" value="P:symbiont-mediated cytolysis of host cell"/>
    <property type="evidence" value="ECO:0007669"/>
    <property type="project" value="UniProtKB-ARBA"/>
</dbReference>
<protein>
    <submittedName>
        <fullName evidence="7">Minor tail protein</fullName>
    </submittedName>
</protein>
<gene>
    <name evidence="7" type="primary">82</name>
    <name evidence="7" type="ORF">SEA_PHRAPPUCCINO_82</name>
</gene>
<dbReference type="SUPFAM" id="SSF54001">
    <property type="entry name" value="Cysteine proteinases"/>
    <property type="match status" value="1"/>
</dbReference>
<feature type="region of interest" description="Disordered" evidence="5">
    <location>
        <begin position="606"/>
        <end position="644"/>
    </location>
</feature>
<name>A0A514DDT6_9CAUD</name>